<dbReference type="RefSeq" id="WP_155450189.1">
    <property type="nucleotide sequence ID" value="NZ_WNKT01000021.1"/>
</dbReference>
<dbReference type="SMART" id="SM00062">
    <property type="entry name" value="PBPb"/>
    <property type="match status" value="1"/>
</dbReference>
<sequence>MTAYRLYSLAALLAGGLLAGFTTTAADLPEIKARGELRHLGIRYANFVTGTGDGFDAELTQGFADYLGVDYTLVYSDFYSVIRDLLGKNVVRSGDSVTLEGDFPIKGDMIASGFTVLPWREQILLYSEPTFPSQVMLIARADSPIRPIQGSEDLAKDIQETKALIGSQSLLVMEKTCLDPANYGLQGQGIELRVYTKSSNINEMVPALLHLEADLSLLDVPDLMLDMQKWAGTFKVIGPISEEQTLAAAFPKDAPQLRDAFNDYLRQIKVNGTYDRLVQKYYPGARSYFPAFFAEQN</sequence>
<evidence type="ECO:0000313" key="5">
    <source>
        <dbReference type="EMBL" id="MTW21607.1"/>
    </source>
</evidence>
<reference evidence="5 6" key="1">
    <citation type="submission" date="2019-11" db="EMBL/GenBank/DDBJ databases">
        <title>Whole-genome sequence of the anaerobic purple sulfur bacterium Allochromatium palmeri DSM 15591.</title>
        <authorList>
            <person name="Kyndt J.A."/>
            <person name="Meyer T.E."/>
        </authorList>
    </citation>
    <scope>NUCLEOTIDE SEQUENCE [LARGE SCALE GENOMIC DNA]</scope>
    <source>
        <strain evidence="5 6">DSM 15591</strain>
    </source>
</reference>
<evidence type="ECO:0000259" key="4">
    <source>
        <dbReference type="SMART" id="SM00062"/>
    </source>
</evidence>
<dbReference type="InterPro" id="IPR001638">
    <property type="entry name" value="Solute-binding_3/MltF_N"/>
</dbReference>
<comment type="similarity">
    <text evidence="1">Belongs to the bacterial solute-binding protein 3 family.</text>
</comment>
<dbReference type="Gene3D" id="3.40.190.10">
    <property type="entry name" value="Periplasmic binding protein-like II"/>
    <property type="match status" value="2"/>
</dbReference>
<feature type="domain" description="Solute-binding protein family 3/N-terminal" evidence="4">
    <location>
        <begin position="46"/>
        <end position="285"/>
    </location>
</feature>
<dbReference type="PANTHER" id="PTHR35936">
    <property type="entry name" value="MEMBRANE-BOUND LYTIC MUREIN TRANSGLYCOSYLASE F"/>
    <property type="match status" value="1"/>
</dbReference>
<dbReference type="AlphaFoldDB" id="A0A6N8EGJ3"/>
<evidence type="ECO:0000256" key="3">
    <source>
        <dbReference type="SAM" id="SignalP"/>
    </source>
</evidence>
<keyword evidence="2 3" id="KW-0732">Signal</keyword>
<dbReference type="SUPFAM" id="SSF53850">
    <property type="entry name" value="Periplasmic binding protein-like II"/>
    <property type="match status" value="1"/>
</dbReference>
<protein>
    <submittedName>
        <fullName evidence="5">Transporter substrate-binding domain-containing protein</fullName>
    </submittedName>
</protein>
<dbReference type="OrthoDB" id="368476at2"/>
<dbReference type="Proteomes" id="UP000434044">
    <property type="component" value="Unassembled WGS sequence"/>
</dbReference>
<accession>A0A6N8EGJ3</accession>
<evidence type="ECO:0000256" key="1">
    <source>
        <dbReference type="ARBA" id="ARBA00010333"/>
    </source>
</evidence>
<proteinExistence type="inferred from homology"/>
<name>A0A6N8EGJ3_9GAMM</name>
<keyword evidence="6" id="KW-1185">Reference proteome</keyword>
<feature type="signal peptide" evidence="3">
    <location>
        <begin position="1"/>
        <end position="25"/>
    </location>
</feature>
<dbReference type="EMBL" id="WNKT01000021">
    <property type="protein sequence ID" value="MTW21607.1"/>
    <property type="molecule type" value="Genomic_DNA"/>
</dbReference>
<feature type="chain" id="PRO_5026828950" evidence="3">
    <location>
        <begin position="26"/>
        <end position="297"/>
    </location>
</feature>
<organism evidence="5 6">
    <name type="scientific">Allochromatium palmeri</name>
    <dbReference type="NCBI Taxonomy" id="231048"/>
    <lineage>
        <taxon>Bacteria</taxon>
        <taxon>Pseudomonadati</taxon>
        <taxon>Pseudomonadota</taxon>
        <taxon>Gammaproteobacteria</taxon>
        <taxon>Chromatiales</taxon>
        <taxon>Chromatiaceae</taxon>
        <taxon>Allochromatium</taxon>
    </lineage>
</organism>
<evidence type="ECO:0000256" key="2">
    <source>
        <dbReference type="ARBA" id="ARBA00022729"/>
    </source>
</evidence>
<comment type="caution">
    <text evidence="5">The sequence shown here is derived from an EMBL/GenBank/DDBJ whole genome shotgun (WGS) entry which is preliminary data.</text>
</comment>
<dbReference type="PANTHER" id="PTHR35936:SF17">
    <property type="entry name" value="ARGININE-BINDING EXTRACELLULAR PROTEIN ARTP"/>
    <property type="match status" value="1"/>
</dbReference>
<dbReference type="Pfam" id="PF00497">
    <property type="entry name" value="SBP_bac_3"/>
    <property type="match status" value="1"/>
</dbReference>
<gene>
    <name evidence="5" type="ORF">GJ668_10965</name>
</gene>
<evidence type="ECO:0000313" key="6">
    <source>
        <dbReference type="Proteomes" id="UP000434044"/>
    </source>
</evidence>